<evidence type="ECO:0000313" key="1">
    <source>
        <dbReference type="EMBL" id="SLN37925.1"/>
    </source>
</evidence>
<protein>
    <submittedName>
        <fullName evidence="1">Uncharacterized protein</fullName>
    </submittedName>
</protein>
<reference evidence="1 2" key="1">
    <citation type="submission" date="2017-03" db="EMBL/GenBank/DDBJ databases">
        <authorList>
            <person name="Afonso C.L."/>
            <person name="Miller P.J."/>
            <person name="Scott M.A."/>
            <person name="Spackman E."/>
            <person name="Goraichik I."/>
            <person name="Dimitrov K.M."/>
            <person name="Suarez D.L."/>
            <person name="Swayne D.E."/>
        </authorList>
    </citation>
    <scope>NUCLEOTIDE SEQUENCE [LARGE SCALE GENOMIC DNA]</scope>
    <source>
        <strain evidence="1 2">CECT 8287</strain>
    </source>
</reference>
<gene>
    <name evidence="1" type="ORF">PEL8287_01839</name>
</gene>
<evidence type="ECO:0000313" key="2">
    <source>
        <dbReference type="Proteomes" id="UP000193827"/>
    </source>
</evidence>
<dbReference type="AlphaFoldDB" id="A0A1Y5SD16"/>
<dbReference type="Proteomes" id="UP000193827">
    <property type="component" value="Unassembled WGS sequence"/>
</dbReference>
<sequence>MSDPSAATEAAHQQLARLVKDRAGLFERFSMVVDAFESKAGDEALVTELRAYRDSVLFKETLLASPKAVAIAFWT</sequence>
<name>A0A1Y5SD16_9RHOB</name>
<proteinExistence type="predicted"/>
<dbReference type="EMBL" id="FWFL01000004">
    <property type="protein sequence ID" value="SLN37925.1"/>
    <property type="molecule type" value="Genomic_DNA"/>
</dbReference>
<dbReference type="RefSeq" id="WP_235862262.1">
    <property type="nucleotide sequence ID" value="NZ_FWFL01000004.1"/>
</dbReference>
<keyword evidence="2" id="KW-1185">Reference proteome</keyword>
<organism evidence="1 2">
    <name type="scientific">Roseovarius litorisediminis</name>
    <dbReference type="NCBI Taxonomy" id="1312363"/>
    <lineage>
        <taxon>Bacteria</taxon>
        <taxon>Pseudomonadati</taxon>
        <taxon>Pseudomonadota</taxon>
        <taxon>Alphaproteobacteria</taxon>
        <taxon>Rhodobacterales</taxon>
        <taxon>Roseobacteraceae</taxon>
        <taxon>Roseovarius</taxon>
    </lineage>
</organism>
<accession>A0A1Y5SD16</accession>